<proteinExistence type="predicted"/>
<dbReference type="AlphaFoldDB" id="A0A0E0HM47"/>
<organism evidence="2">
    <name type="scientific">Oryza nivara</name>
    <name type="common">Indian wild rice</name>
    <name type="synonym">Oryza sativa f. spontanea</name>
    <dbReference type="NCBI Taxonomy" id="4536"/>
    <lineage>
        <taxon>Eukaryota</taxon>
        <taxon>Viridiplantae</taxon>
        <taxon>Streptophyta</taxon>
        <taxon>Embryophyta</taxon>
        <taxon>Tracheophyta</taxon>
        <taxon>Spermatophyta</taxon>
        <taxon>Magnoliopsida</taxon>
        <taxon>Liliopsida</taxon>
        <taxon>Poales</taxon>
        <taxon>Poaceae</taxon>
        <taxon>BOP clade</taxon>
        <taxon>Oryzoideae</taxon>
        <taxon>Oryzeae</taxon>
        <taxon>Oryzinae</taxon>
        <taxon>Oryza</taxon>
    </lineage>
</organism>
<reference evidence="2" key="2">
    <citation type="submission" date="2018-04" db="EMBL/GenBank/DDBJ databases">
        <title>OnivRS2 (Oryza nivara Reference Sequence Version 2).</title>
        <authorList>
            <person name="Zhang J."/>
            <person name="Kudrna D."/>
            <person name="Lee S."/>
            <person name="Talag J."/>
            <person name="Rajasekar S."/>
            <person name="Welchert J."/>
            <person name="Hsing Y.-I."/>
            <person name="Wing R.A."/>
        </authorList>
    </citation>
    <scope>NUCLEOTIDE SEQUENCE [LARGE SCALE GENOMIC DNA]</scope>
    <source>
        <strain evidence="2">SL10</strain>
    </source>
</reference>
<sequence length="136" mass="14739">MCRILDKKLDCLESLATPKHTQGGRRQVPALFSRGIRAPSWEILDNIAAAGFTNQHHHLPNPSSNNPRPYTNQPEPRANQVTEHTQGRGGGASEERRTFRWPVGSGGGAALLPSTTAAKWEDDETESVAAVESGSE</sequence>
<protein>
    <submittedName>
        <fullName evidence="2">Uncharacterized protein</fullName>
    </submittedName>
</protein>
<feature type="region of interest" description="Disordered" evidence="1">
    <location>
        <begin position="53"/>
        <end position="136"/>
    </location>
</feature>
<dbReference type="HOGENOM" id="CLU_1878769_0_0_1"/>
<evidence type="ECO:0000256" key="1">
    <source>
        <dbReference type="SAM" id="MobiDB-lite"/>
    </source>
</evidence>
<keyword evidence="3" id="KW-1185">Reference proteome</keyword>
<feature type="compositionally biased region" description="Polar residues" evidence="1">
    <location>
        <begin position="61"/>
        <end position="84"/>
    </location>
</feature>
<reference evidence="2" key="1">
    <citation type="submission" date="2015-04" db="UniProtKB">
        <authorList>
            <consortium name="EnsemblPlants"/>
        </authorList>
    </citation>
    <scope>IDENTIFICATION</scope>
    <source>
        <strain evidence="2">SL10</strain>
    </source>
</reference>
<evidence type="ECO:0000313" key="3">
    <source>
        <dbReference type="Proteomes" id="UP000006591"/>
    </source>
</evidence>
<name>A0A0E0HM47_ORYNI</name>
<evidence type="ECO:0000313" key="2">
    <source>
        <dbReference type="EnsemblPlants" id="ONIVA06G07100.1"/>
    </source>
</evidence>
<dbReference type="EnsemblPlants" id="ONIVA06G07100.1">
    <property type="protein sequence ID" value="ONIVA06G07100.1"/>
    <property type="gene ID" value="ONIVA06G07100"/>
</dbReference>
<accession>A0A0E0HM47</accession>
<dbReference type="Proteomes" id="UP000006591">
    <property type="component" value="Chromosome 6"/>
</dbReference>
<dbReference type="Gramene" id="ONIVA06G07100.1">
    <property type="protein sequence ID" value="ONIVA06G07100.1"/>
    <property type="gene ID" value="ONIVA06G07100"/>
</dbReference>